<gene>
    <name evidence="5" type="ORF">EII11_02825</name>
</gene>
<sequence>MRVAHGRHVAPTARQVPRKDAQSRPNFLAIGTGICALIGMILMSYSNAAAWLSQYNQSQVISGYGEQLVQTQPDPQVQLVAARRYNSALTAGALLEANTNVPTGDGLSLDPMLDYSKLLSVRNGPLMARIRIPTIDVDLPVYHGTSDDTLLAGIGHLRGTSLPVGGTSTRSVLTGHRGLASAEMFTNLDRVKEGDTFSIDVFGETLTYRVYDTKVVEPDQTEAIRAEEGRDLVTLVTCTPLGVNSHRILVTGERVFPTPQKELARAAEAPELPRFPWWMVWTATGTVLIGIYIWRAGFPDRNATAHEVPSRQAS</sequence>
<dbReference type="InterPro" id="IPR023365">
    <property type="entry name" value="Sortase_dom-sf"/>
</dbReference>
<dbReference type="AlphaFoldDB" id="A0A3P1SFG0"/>
<feature type="region of interest" description="Disordered" evidence="3">
    <location>
        <begin position="1"/>
        <end position="22"/>
    </location>
</feature>
<reference evidence="5 6" key="1">
    <citation type="submission" date="2018-11" db="EMBL/GenBank/DDBJ databases">
        <title>Genomes From Bacteria Associated with the Canine Oral Cavity: a Test Case for Automated Genome-Based Taxonomic Assignment.</title>
        <authorList>
            <person name="Coil D.A."/>
            <person name="Jospin G."/>
            <person name="Darling A.E."/>
            <person name="Wallis C."/>
            <person name="Davis I.J."/>
            <person name="Harris S."/>
            <person name="Eisen J.A."/>
            <person name="Holcombe L.J."/>
            <person name="O'Flynn C."/>
        </authorList>
    </citation>
    <scope>NUCLEOTIDE SEQUENCE [LARGE SCALE GENOMIC DNA]</scope>
    <source>
        <strain evidence="5 6">OH770</strain>
    </source>
</reference>
<evidence type="ECO:0000256" key="1">
    <source>
        <dbReference type="ARBA" id="ARBA00022801"/>
    </source>
</evidence>
<accession>A0A3P1SFG0</accession>
<dbReference type="OrthoDB" id="5242161at2"/>
<dbReference type="GO" id="GO:0016787">
    <property type="term" value="F:hydrolase activity"/>
    <property type="evidence" value="ECO:0007669"/>
    <property type="project" value="UniProtKB-KW"/>
</dbReference>
<proteinExistence type="predicted"/>
<keyword evidence="4" id="KW-0812">Transmembrane</keyword>
<dbReference type="SUPFAM" id="SSF63817">
    <property type="entry name" value="Sortase"/>
    <property type="match status" value="1"/>
</dbReference>
<dbReference type="NCBIfam" id="TIGR01076">
    <property type="entry name" value="sortase_fam"/>
    <property type="match status" value="1"/>
</dbReference>
<protein>
    <submittedName>
        <fullName evidence="5">Class C sortase</fullName>
    </submittedName>
</protein>
<evidence type="ECO:0000313" key="6">
    <source>
        <dbReference type="Proteomes" id="UP000280444"/>
    </source>
</evidence>
<keyword evidence="4" id="KW-0472">Membrane</keyword>
<feature type="active site" description="Acyl-thioester intermediate" evidence="2">
    <location>
        <position position="238"/>
    </location>
</feature>
<feature type="transmembrane region" description="Helical" evidence="4">
    <location>
        <begin position="275"/>
        <end position="294"/>
    </location>
</feature>
<keyword evidence="4" id="KW-1133">Transmembrane helix</keyword>
<dbReference type="EMBL" id="RQZF01000002">
    <property type="protein sequence ID" value="RRC96033.1"/>
    <property type="molecule type" value="Genomic_DNA"/>
</dbReference>
<dbReference type="RefSeq" id="WP_124868905.1">
    <property type="nucleotide sequence ID" value="NZ_RQZF01000002.1"/>
</dbReference>
<dbReference type="InterPro" id="IPR042002">
    <property type="entry name" value="Sortase_C"/>
</dbReference>
<evidence type="ECO:0000313" key="5">
    <source>
        <dbReference type="EMBL" id="RRC96033.1"/>
    </source>
</evidence>
<evidence type="ECO:0000256" key="3">
    <source>
        <dbReference type="SAM" id="MobiDB-lite"/>
    </source>
</evidence>
<feature type="transmembrane region" description="Helical" evidence="4">
    <location>
        <begin position="27"/>
        <end position="52"/>
    </location>
</feature>
<dbReference type="InterPro" id="IPR005754">
    <property type="entry name" value="Sortase"/>
</dbReference>
<dbReference type="Gene3D" id="2.40.260.10">
    <property type="entry name" value="Sortase"/>
    <property type="match status" value="1"/>
</dbReference>
<organism evidence="5 6">
    <name type="scientific">Schaalia canis</name>
    <dbReference type="NCBI Taxonomy" id="100469"/>
    <lineage>
        <taxon>Bacteria</taxon>
        <taxon>Bacillati</taxon>
        <taxon>Actinomycetota</taxon>
        <taxon>Actinomycetes</taxon>
        <taxon>Actinomycetales</taxon>
        <taxon>Actinomycetaceae</taxon>
        <taxon>Schaalia</taxon>
    </lineage>
</organism>
<dbReference type="CDD" id="cd05827">
    <property type="entry name" value="Sortase_C"/>
    <property type="match status" value="1"/>
</dbReference>
<keyword evidence="6" id="KW-1185">Reference proteome</keyword>
<evidence type="ECO:0000256" key="4">
    <source>
        <dbReference type="SAM" id="Phobius"/>
    </source>
</evidence>
<name>A0A3P1SFG0_9ACTO</name>
<keyword evidence="1" id="KW-0378">Hydrolase</keyword>
<comment type="caution">
    <text evidence="5">The sequence shown here is derived from an EMBL/GenBank/DDBJ whole genome shotgun (WGS) entry which is preliminary data.</text>
</comment>
<evidence type="ECO:0000256" key="2">
    <source>
        <dbReference type="PIRSR" id="PIRSR605754-1"/>
    </source>
</evidence>
<feature type="active site" description="Proton donor/acceptor" evidence="2">
    <location>
        <position position="176"/>
    </location>
</feature>
<dbReference type="Pfam" id="PF04203">
    <property type="entry name" value="Sortase"/>
    <property type="match status" value="1"/>
</dbReference>
<dbReference type="NCBIfam" id="NF033745">
    <property type="entry name" value="class_C_sortase"/>
    <property type="match status" value="1"/>
</dbReference>
<dbReference type="Proteomes" id="UP000280444">
    <property type="component" value="Unassembled WGS sequence"/>
</dbReference>